<evidence type="ECO:0000313" key="2">
    <source>
        <dbReference type="Proteomes" id="UP000410492"/>
    </source>
</evidence>
<dbReference type="Proteomes" id="UP000410492">
    <property type="component" value="Unassembled WGS sequence"/>
</dbReference>
<accession>A0A653C756</accession>
<dbReference type="AlphaFoldDB" id="A0A653C756"/>
<gene>
    <name evidence="1" type="ORF">CALMAC_LOCUS6796</name>
</gene>
<dbReference type="EMBL" id="CAACVG010007122">
    <property type="protein sequence ID" value="VEN43762.1"/>
    <property type="molecule type" value="Genomic_DNA"/>
</dbReference>
<proteinExistence type="predicted"/>
<keyword evidence="2" id="KW-1185">Reference proteome</keyword>
<evidence type="ECO:0000313" key="1">
    <source>
        <dbReference type="EMBL" id="VEN43762.1"/>
    </source>
</evidence>
<name>A0A653C756_CALMS</name>
<protein>
    <submittedName>
        <fullName evidence="1">Uncharacterized protein</fullName>
    </submittedName>
</protein>
<reference evidence="1 2" key="1">
    <citation type="submission" date="2019-01" db="EMBL/GenBank/DDBJ databases">
        <authorList>
            <person name="Sayadi A."/>
        </authorList>
    </citation>
    <scope>NUCLEOTIDE SEQUENCE [LARGE SCALE GENOMIC DNA]</scope>
</reference>
<sequence length="63" mass="6602">MLGPIPCPTLAGGLPICFSTGGTAKAGQSISVPDVRFWGTLLCVHVCQPDTVPHHVQEVQEGF</sequence>
<organism evidence="1 2">
    <name type="scientific">Callosobruchus maculatus</name>
    <name type="common">Southern cowpea weevil</name>
    <name type="synonym">Pulse bruchid</name>
    <dbReference type="NCBI Taxonomy" id="64391"/>
    <lineage>
        <taxon>Eukaryota</taxon>
        <taxon>Metazoa</taxon>
        <taxon>Ecdysozoa</taxon>
        <taxon>Arthropoda</taxon>
        <taxon>Hexapoda</taxon>
        <taxon>Insecta</taxon>
        <taxon>Pterygota</taxon>
        <taxon>Neoptera</taxon>
        <taxon>Endopterygota</taxon>
        <taxon>Coleoptera</taxon>
        <taxon>Polyphaga</taxon>
        <taxon>Cucujiformia</taxon>
        <taxon>Chrysomeloidea</taxon>
        <taxon>Chrysomelidae</taxon>
        <taxon>Bruchinae</taxon>
        <taxon>Bruchini</taxon>
        <taxon>Callosobruchus</taxon>
    </lineage>
</organism>